<evidence type="ECO:0000313" key="2">
    <source>
        <dbReference type="Proteomes" id="UP000539957"/>
    </source>
</evidence>
<accession>A0A7W7N4R0</accession>
<proteinExistence type="predicted"/>
<dbReference type="RefSeq" id="WP_184270205.1">
    <property type="nucleotide sequence ID" value="NZ_JACHKY010000003.1"/>
</dbReference>
<protein>
    <submittedName>
        <fullName evidence="1">Uncharacterized protein</fullName>
    </submittedName>
</protein>
<gene>
    <name evidence="1" type="ORF">HNP32_002348</name>
</gene>
<dbReference type="Proteomes" id="UP000539957">
    <property type="component" value="Unassembled WGS sequence"/>
</dbReference>
<comment type="caution">
    <text evidence="1">The sequence shown here is derived from an EMBL/GenBank/DDBJ whole genome shotgun (WGS) entry which is preliminary data.</text>
</comment>
<dbReference type="AlphaFoldDB" id="A0A7W7N4R0"/>
<sequence>MNSASQADENFARRMAWLDRELALRVEEARAGDPGNRALAVGLLIGLVAGMTQGGSTPS</sequence>
<reference evidence="1 2" key="1">
    <citation type="submission" date="2020-08" db="EMBL/GenBank/DDBJ databases">
        <title>Functional genomics of gut bacteria from endangered species of beetles.</title>
        <authorList>
            <person name="Carlos-Shanley C."/>
        </authorList>
    </citation>
    <scope>NUCLEOTIDE SEQUENCE [LARGE SCALE GENOMIC DNA]</scope>
    <source>
        <strain evidence="1 2">S00123</strain>
    </source>
</reference>
<keyword evidence="2" id="KW-1185">Reference proteome</keyword>
<dbReference type="EMBL" id="JACHKY010000003">
    <property type="protein sequence ID" value="MBB4798604.1"/>
    <property type="molecule type" value="Genomic_DNA"/>
</dbReference>
<evidence type="ECO:0000313" key="1">
    <source>
        <dbReference type="EMBL" id="MBB4798604.1"/>
    </source>
</evidence>
<organism evidence="1 2">
    <name type="scientific">Brevundimonas bullata</name>
    <dbReference type="NCBI Taxonomy" id="13160"/>
    <lineage>
        <taxon>Bacteria</taxon>
        <taxon>Pseudomonadati</taxon>
        <taxon>Pseudomonadota</taxon>
        <taxon>Alphaproteobacteria</taxon>
        <taxon>Caulobacterales</taxon>
        <taxon>Caulobacteraceae</taxon>
        <taxon>Brevundimonas</taxon>
    </lineage>
</organism>
<name>A0A7W7N4R0_9CAUL</name>